<keyword evidence="5 8" id="KW-0238">DNA-binding</keyword>
<dbReference type="EMBL" id="BAABME010004005">
    <property type="protein sequence ID" value="GAA0160836.1"/>
    <property type="molecule type" value="Genomic_DNA"/>
</dbReference>
<evidence type="ECO:0000259" key="11">
    <source>
        <dbReference type="PROSITE" id="PS50884"/>
    </source>
</evidence>
<dbReference type="GO" id="GO:0005634">
    <property type="term" value="C:nucleus"/>
    <property type="evidence" value="ECO:0007669"/>
    <property type="project" value="UniProtKB-SubCell"/>
</dbReference>
<evidence type="ECO:0000256" key="5">
    <source>
        <dbReference type="ARBA" id="ARBA00023125"/>
    </source>
</evidence>
<name>A0AAV3QD30_LITER</name>
<evidence type="ECO:0000256" key="7">
    <source>
        <dbReference type="ARBA" id="ARBA00023242"/>
    </source>
</evidence>
<dbReference type="PANTHER" id="PTHR31992:SF62">
    <property type="entry name" value="DOF ZINC FINGER PROTEIN DOF3.1"/>
    <property type="match status" value="1"/>
</dbReference>
<feature type="region of interest" description="Disordered" evidence="10">
    <location>
        <begin position="63"/>
        <end position="96"/>
    </location>
</feature>
<feature type="region of interest" description="Disordered" evidence="10">
    <location>
        <begin position="1"/>
        <end position="21"/>
    </location>
</feature>
<comment type="function">
    <text evidence="9">Transcription factor that binds specifically to a 5'-AA[AG]G-3' consensus core sequence.</text>
</comment>
<accession>A0AAV3QD30</accession>
<feature type="domain" description="Dof-type" evidence="11">
    <location>
        <begin position="21"/>
        <end position="75"/>
    </location>
</feature>
<feature type="compositionally biased region" description="Basic and acidic residues" evidence="10">
    <location>
        <begin position="189"/>
        <end position="206"/>
    </location>
</feature>
<dbReference type="Pfam" id="PF02701">
    <property type="entry name" value="Zn_ribbon_Dof"/>
    <property type="match status" value="1"/>
</dbReference>
<protein>
    <recommendedName>
        <fullName evidence="9">Dof zinc finger protein</fullName>
    </recommendedName>
</protein>
<dbReference type="InterPro" id="IPR045174">
    <property type="entry name" value="Dof"/>
</dbReference>
<evidence type="ECO:0000256" key="8">
    <source>
        <dbReference type="PROSITE-ProRule" id="PRU00071"/>
    </source>
</evidence>
<evidence type="ECO:0000256" key="10">
    <source>
        <dbReference type="SAM" id="MobiDB-lite"/>
    </source>
</evidence>
<feature type="compositionally biased region" description="Low complexity" evidence="10">
    <location>
        <begin position="207"/>
        <end position="219"/>
    </location>
</feature>
<reference evidence="12 13" key="1">
    <citation type="submission" date="2024-01" db="EMBL/GenBank/DDBJ databases">
        <title>The complete chloroplast genome sequence of Lithospermum erythrorhizon: insights into the phylogenetic relationship among Boraginaceae species and the maternal lineages of purple gromwells.</title>
        <authorList>
            <person name="Okada T."/>
            <person name="Watanabe K."/>
        </authorList>
    </citation>
    <scope>NUCLEOTIDE SEQUENCE [LARGE SCALE GENOMIC DNA]</scope>
</reference>
<feature type="compositionally biased region" description="Low complexity" evidence="10">
    <location>
        <begin position="80"/>
        <end position="96"/>
    </location>
</feature>
<comment type="subcellular location">
    <subcellularLocation>
        <location evidence="8 9">Nucleus</location>
    </subcellularLocation>
</comment>
<comment type="caution">
    <text evidence="12">The sequence shown here is derived from an EMBL/GenBank/DDBJ whole genome shotgun (WGS) entry which is preliminary data.</text>
</comment>
<evidence type="ECO:0000256" key="1">
    <source>
        <dbReference type="ARBA" id="ARBA00022723"/>
    </source>
</evidence>
<feature type="compositionally biased region" description="Polar residues" evidence="10">
    <location>
        <begin position="1"/>
        <end position="15"/>
    </location>
</feature>
<dbReference type="InterPro" id="IPR003851">
    <property type="entry name" value="Znf_Dof"/>
</dbReference>
<keyword evidence="1 9" id="KW-0479">Metal-binding</keyword>
<evidence type="ECO:0000256" key="6">
    <source>
        <dbReference type="ARBA" id="ARBA00023163"/>
    </source>
</evidence>
<evidence type="ECO:0000256" key="2">
    <source>
        <dbReference type="ARBA" id="ARBA00022771"/>
    </source>
</evidence>
<evidence type="ECO:0000313" key="13">
    <source>
        <dbReference type="Proteomes" id="UP001454036"/>
    </source>
</evidence>
<keyword evidence="4 9" id="KW-0805">Transcription regulation</keyword>
<keyword evidence="13" id="KW-1185">Reference proteome</keyword>
<keyword evidence="6 9" id="KW-0804">Transcription</keyword>
<sequence length="232" mass="24778">MQDQSLYSQMNNPTFPEQEHLKCPRCDSPNTKFCYYNNYNLSQPRHYCKNCKRYWTKGGALRNIPIGGGSRKNSKRSSTIKKPSSSSSPSSVVPSSAPIVPSAVPIVPSASSVVPSVSSTITATGLLLSPKAGLNQDHRVLGTLLGPVNEGQSGNLTSELSPDRPGLRLGEFVGMRIPGSGSGSGSGEVKIDDHQEGCASNVEKKNSTTSSSSWKSSNWPDLAIFTPTSNFQ</sequence>
<dbReference type="PROSITE" id="PS50884">
    <property type="entry name" value="ZF_DOF_2"/>
    <property type="match status" value="1"/>
</dbReference>
<dbReference type="PANTHER" id="PTHR31992">
    <property type="entry name" value="DOF ZINC FINGER PROTEIN DOF1.4-RELATED"/>
    <property type="match status" value="1"/>
</dbReference>
<dbReference type="GO" id="GO:0003700">
    <property type="term" value="F:DNA-binding transcription factor activity"/>
    <property type="evidence" value="ECO:0007669"/>
    <property type="project" value="UniProtKB-UniRule"/>
</dbReference>
<proteinExistence type="predicted"/>
<evidence type="ECO:0000256" key="9">
    <source>
        <dbReference type="RuleBase" id="RU369094"/>
    </source>
</evidence>
<dbReference type="GO" id="GO:0008270">
    <property type="term" value="F:zinc ion binding"/>
    <property type="evidence" value="ECO:0007669"/>
    <property type="project" value="UniProtKB-KW"/>
</dbReference>
<keyword evidence="2 8" id="KW-0863">Zinc-finger</keyword>
<dbReference type="AlphaFoldDB" id="A0AAV3QD30"/>
<dbReference type="Proteomes" id="UP001454036">
    <property type="component" value="Unassembled WGS sequence"/>
</dbReference>
<dbReference type="PROSITE" id="PS01361">
    <property type="entry name" value="ZF_DOF_1"/>
    <property type="match status" value="1"/>
</dbReference>
<feature type="region of interest" description="Disordered" evidence="10">
    <location>
        <begin position="177"/>
        <end position="232"/>
    </location>
</feature>
<evidence type="ECO:0000256" key="4">
    <source>
        <dbReference type="ARBA" id="ARBA00023015"/>
    </source>
</evidence>
<keyword evidence="3 9" id="KW-0862">Zinc</keyword>
<evidence type="ECO:0000256" key="3">
    <source>
        <dbReference type="ARBA" id="ARBA00022833"/>
    </source>
</evidence>
<evidence type="ECO:0000313" key="12">
    <source>
        <dbReference type="EMBL" id="GAA0160836.1"/>
    </source>
</evidence>
<organism evidence="12 13">
    <name type="scientific">Lithospermum erythrorhizon</name>
    <name type="common">Purple gromwell</name>
    <name type="synonym">Lithospermum officinale var. erythrorhizon</name>
    <dbReference type="NCBI Taxonomy" id="34254"/>
    <lineage>
        <taxon>Eukaryota</taxon>
        <taxon>Viridiplantae</taxon>
        <taxon>Streptophyta</taxon>
        <taxon>Embryophyta</taxon>
        <taxon>Tracheophyta</taxon>
        <taxon>Spermatophyta</taxon>
        <taxon>Magnoliopsida</taxon>
        <taxon>eudicotyledons</taxon>
        <taxon>Gunneridae</taxon>
        <taxon>Pentapetalae</taxon>
        <taxon>asterids</taxon>
        <taxon>lamiids</taxon>
        <taxon>Boraginales</taxon>
        <taxon>Boraginaceae</taxon>
        <taxon>Boraginoideae</taxon>
        <taxon>Lithospermeae</taxon>
        <taxon>Lithospermum</taxon>
    </lineage>
</organism>
<dbReference type="GO" id="GO:0003677">
    <property type="term" value="F:DNA binding"/>
    <property type="evidence" value="ECO:0007669"/>
    <property type="project" value="UniProtKB-UniRule"/>
</dbReference>
<gene>
    <name evidence="12" type="ORF">LIER_17298</name>
</gene>
<keyword evidence="7 8" id="KW-0539">Nucleus</keyword>